<proteinExistence type="predicted"/>
<feature type="transmembrane region" description="Helical" evidence="1">
    <location>
        <begin position="314"/>
        <end position="336"/>
    </location>
</feature>
<dbReference type="Pfam" id="PF03594">
    <property type="entry name" value="BenE"/>
    <property type="match status" value="1"/>
</dbReference>
<reference evidence="2 3" key="1">
    <citation type="submission" date="2018-10" db="EMBL/GenBank/DDBJ databases">
        <title>Xanthobacter tagetidis genome sequencing and assembly.</title>
        <authorList>
            <person name="Maclea K.S."/>
            <person name="Goen A.E."/>
            <person name="Fatima S.A."/>
        </authorList>
    </citation>
    <scope>NUCLEOTIDE SEQUENCE [LARGE SCALE GENOMIC DNA]</scope>
    <source>
        <strain evidence="2 3">ATCC 700314</strain>
    </source>
</reference>
<comment type="caution">
    <text evidence="2">The sequence shown here is derived from an EMBL/GenBank/DDBJ whole genome shotgun (WGS) entry which is preliminary data.</text>
</comment>
<dbReference type="PANTHER" id="PTHR30199">
    <property type="entry name" value="MFS FAMILY TRANSPORTER, PREDICTED SUBSTRATE BENZOATE"/>
    <property type="match status" value="1"/>
</dbReference>
<dbReference type="RefSeq" id="WP_121621800.1">
    <property type="nucleotide sequence ID" value="NZ_JACIIW010000004.1"/>
</dbReference>
<feature type="transmembrane region" description="Helical" evidence="1">
    <location>
        <begin position="89"/>
        <end position="108"/>
    </location>
</feature>
<feature type="transmembrane region" description="Helical" evidence="1">
    <location>
        <begin position="203"/>
        <end position="229"/>
    </location>
</feature>
<dbReference type="AlphaFoldDB" id="A0A3L7ANB9"/>
<organism evidence="2 3">
    <name type="scientific">Xanthobacter tagetidis</name>
    <dbReference type="NCBI Taxonomy" id="60216"/>
    <lineage>
        <taxon>Bacteria</taxon>
        <taxon>Pseudomonadati</taxon>
        <taxon>Pseudomonadota</taxon>
        <taxon>Alphaproteobacteria</taxon>
        <taxon>Hyphomicrobiales</taxon>
        <taxon>Xanthobacteraceae</taxon>
        <taxon>Xanthobacter</taxon>
    </lineage>
</organism>
<dbReference type="GO" id="GO:0042925">
    <property type="term" value="F:benzoate transmembrane transporter activity"/>
    <property type="evidence" value="ECO:0007669"/>
    <property type="project" value="InterPro"/>
</dbReference>
<dbReference type="PANTHER" id="PTHR30199:SF0">
    <property type="entry name" value="INNER MEMBRANE PROTEIN YDCO"/>
    <property type="match status" value="1"/>
</dbReference>
<dbReference type="NCBIfam" id="TIGR00843">
    <property type="entry name" value="benE"/>
    <property type="match status" value="1"/>
</dbReference>
<dbReference type="OrthoDB" id="9792424at2"/>
<evidence type="ECO:0000256" key="1">
    <source>
        <dbReference type="SAM" id="Phobius"/>
    </source>
</evidence>
<feature type="transmembrane region" description="Helical" evidence="1">
    <location>
        <begin position="163"/>
        <end position="183"/>
    </location>
</feature>
<feature type="transmembrane region" description="Helical" evidence="1">
    <location>
        <begin position="115"/>
        <end position="133"/>
    </location>
</feature>
<keyword evidence="1" id="KW-1133">Transmembrane helix</keyword>
<sequence>MPVSVPLSALVAALVGAGGTLAVLLSAAKTLGATEAETSSWVCGVFLGVAATSAYLSIRYRMPIVTAWSTPGAAVIAGFAQGVTMPQAVGAFLLVAVLTLACAAVRPLAGLVARLPSGIAAGMLAGVLLRFVAGIAEQAVVSPLLVLPLVVLFLAMRPFAPQLAVIAALAAGLLFALALGAPLPAFGDLSFSRLVLIPPEFDLGVLASLGLPLFLITMASQNLTGFAVLKAYGYPPPARTILGTTGLASLLTAPFGSITINLAAIVAAICTSPEADPNPATRWRTGPFYAFFYLLLALAGASMVAVFAAMPAALIATVAGLALLSPLTGALTAAMVEDRHRLAAVATFATTASGASAFGLGAPVLGLAAGLAVAGFARLRS</sequence>
<dbReference type="InterPro" id="IPR004711">
    <property type="entry name" value="Benzoate_Transporter"/>
</dbReference>
<dbReference type="EMBL" id="RCTF01000001">
    <property type="protein sequence ID" value="RLP81986.1"/>
    <property type="molecule type" value="Genomic_DNA"/>
</dbReference>
<evidence type="ECO:0000313" key="3">
    <source>
        <dbReference type="Proteomes" id="UP000269692"/>
    </source>
</evidence>
<evidence type="ECO:0000313" key="2">
    <source>
        <dbReference type="EMBL" id="RLP81986.1"/>
    </source>
</evidence>
<keyword evidence="3" id="KW-1185">Reference proteome</keyword>
<feature type="transmembrane region" description="Helical" evidence="1">
    <location>
        <begin position="356"/>
        <end position="377"/>
    </location>
</feature>
<feature type="transmembrane region" description="Helical" evidence="1">
    <location>
        <begin position="288"/>
        <end position="307"/>
    </location>
</feature>
<feature type="transmembrane region" description="Helical" evidence="1">
    <location>
        <begin position="241"/>
        <end position="268"/>
    </location>
</feature>
<accession>A0A3L7ANB9</accession>
<protein>
    <submittedName>
        <fullName evidence="2">Benzoate transporter BenE</fullName>
    </submittedName>
</protein>
<dbReference type="GO" id="GO:0005886">
    <property type="term" value="C:plasma membrane"/>
    <property type="evidence" value="ECO:0007669"/>
    <property type="project" value="TreeGrafter"/>
</dbReference>
<dbReference type="Proteomes" id="UP000269692">
    <property type="component" value="Unassembled WGS sequence"/>
</dbReference>
<gene>
    <name evidence="2" type="primary">benE</name>
    <name evidence="2" type="ORF">D9R14_02205</name>
</gene>
<name>A0A3L7ANB9_9HYPH</name>
<feature type="transmembrane region" description="Helical" evidence="1">
    <location>
        <begin position="139"/>
        <end position="156"/>
    </location>
</feature>
<feature type="transmembrane region" description="Helical" evidence="1">
    <location>
        <begin position="38"/>
        <end position="58"/>
    </location>
</feature>
<keyword evidence="1" id="KW-0812">Transmembrane</keyword>
<keyword evidence="1" id="KW-0472">Membrane</keyword>